<dbReference type="PANTHER" id="PTHR12526:SF636">
    <property type="entry name" value="BLL3647 PROTEIN"/>
    <property type="match status" value="1"/>
</dbReference>
<dbReference type="AlphaFoldDB" id="A0A5C4RZ87"/>
<evidence type="ECO:0000259" key="1">
    <source>
        <dbReference type="Pfam" id="PF00534"/>
    </source>
</evidence>
<reference evidence="3 4" key="1">
    <citation type="submission" date="2019-05" db="EMBL/GenBank/DDBJ databases">
        <title>Draft Whole-Genome sequence of the green sulfur bacterium Prosthecochloris vibrioformis DSM 260.</title>
        <authorList>
            <person name="Meyer T.E."/>
            <person name="Kyndt J.A."/>
        </authorList>
    </citation>
    <scope>NUCLEOTIDE SEQUENCE [LARGE SCALE GENOMIC DNA]</scope>
    <source>
        <strain evidence="3 4">DSM 260</strain>
    </source>
</reference>
<gene>
    <name evidence="3" type="ORF">FGF68_05915</name>
</gene>
<keyword evidence="3" id="KW-0808">Transferase</keyword>
<proteinExistence type="predicted"/>
<name>A0A5C4RZ87_PROVB</name>
<dbReference type="PANTHER" id="PTHR12526">
    <property type="entry name" value="GLYCOSYLTRANSFERASE"/>
    <property type="match status" value="1"/>
</dbReference>
<keyword evidence="4" id="KW-1185">Reference proteome</keyword>
<evidence type="ECO:0000313" key="3">
    <source>
        <dbReference type="EMBL" id="TNJ36603.1"/>
    </source>
</evidence>
<dbReference type="InterPro" id="IPR028098">
    <property type="entry name" value="Glyco_trans_4-like_N"/>
</dbReference>
<dbReference type="GO" id="GO:0016757">
    <property type="term" value="F:glycosyltransferase activity"/>
    <property type="evidence" value="ECO:0007669"/>
    <property type="project" value="InterPro"/>
</dbReference>
<protein>
    <submittedName>
        <fullName evidence="3">Glycosyltransferase</fullName>
    </submittedName>
</protein>
<dbReference type="RefSeq" id="WP_139626549.1">
    <property type="nucleotide sequence ID" value="NZ_VDCI01000004.1"/>
</dbReference>
<feature type="domain" description="Glycosyl transferase family 1" evidence="1">
    <location>
        <begin position="175"/>
        <end position="328"/>
    </location>
</feature>
<dbReference type="EMBL" id="VDCI01000004">
    <property type="protein sequence ID" value="TNJ36603.1"/>
    <property type="molecule type" value="Genomic_DNA"/>
</dbReference>
<evidence type="ECO:0000313" key="4">
    <source>
        <dbReference type="Proteomes" id="UP000309544"/>
    </source>
</evidence>
<dbReference type="Gene3D" id="3.40.50.2000">
    <property type="entry name" value="Glycogen Phosphorylase B"/>
    <property type="match status" value="2"/>
</dbReference>
<dbReference type="Pfam" id="PF13439">
    <property type="entry name" value="Glyco_transf_4"/>
    <property type="match status" value="1"/>
</dbReference>
<dbReference type="Pfam" id="PF00534">
    <property type="entry name" value="Glycos_transf_1"/>
    <property type="match status" value="1"/>
</dbReference>
<organism evidence="3 4">
    <name type="scientific">Prosthecochloris vibrioformis</name>
    <name type="common">Chlorobium vibrioforme</name>
    <dbReference type="NCBI Taxonomy" id="1098"/>
    <lineage>
        <taxon>Bacteria</taxon>
        <taxon>Pseudomonadati</taxon>
        <taxon>Chlorobiota</taxon>
        <taxon>Chlorobiia</taxon>
        <taxon>Chlorobiales</taxon>
        <taxon>Chlorobiaceae</taxon>
        <taxon>Prosthecochloris</taxon>
    </lineage>
</organism>
<evidence type="ECO:0000259" key="2">
    <source>
        <dbReference type="Pfam" id="PF13439"/>
    </source>
</evidence>
<dbReference type="Proteomes" id="UP000309544">
    <property type="component" value="Unassembled WGS sequence"/>
</dbReference>
<accession>A0A5C4RZ87</accession>
<feature type="domain" description="Glycosyltransferase subfamily 4-like N-terminal" evidence="2">
    <location>
        <begin position="12"/>
        <end position="158"/>
    </location>
</feature>
<dbReference type="InterPro" id="IPR001296">
    <property type="entry name" value="Glyco_trans_1"/>
</dbReference>
<sequence length="352" mass="39633">MNIAFINSARTWGGTEKWTLMAAGALTGEHDVTMFYRRPVVGDRFTTRKHRLPFLSHIDPYSLVRLIGHIKKENIEILIPTKRKDYMLCGLAGRITGTPVILRLGADRQLKWPWQRFMYHTLTSGVIVNAEKIKRTLLTTGWFPEGKIRVIYNGLDTAQIDRKKTEPCTKPFPVTIAALGRVTKNKGFDFLIRSFAHFQETQQAEHIGIVIIGDGEDMQAFKELAASLGIADKVIFTGFLKNPYPILQASDIFAMTSTNEGLPNALLEAMYLHNAPICTPAGGTEEALDNHKEGIIVPYGNEQALATAITELYRDPERRTTMANQAHQRVLRQFSIERMGKELGRFCEENTA</sequence>
<dbReference type="SUPFAM" id="SSF53756">
    <property type="entry name" value="UDP-Glycosyltransferase/glycogen phosphorylase"/>
    <property type="match status" value="1"/>
</dbReference>
<comment type="caution">
    <text evidence="3">The sequence shown here is derived from an EMBL/GenBank/DDBJ whole genome shotgun (WGS) entry which is preliminary data.</text>
</comment>
<dbReference type="CDD" id="cd03811">
    <property type="entry name" value="GT4_GT28_WabH-like"/>
    <property type="match status" value="1"/>
</dbReference>